<dbReference type="AlphaFoldDB" id="A0A8A9WN69"/>
<evidence type="ECO:0000256" key="2">
    <source>
        <dbReference type="ARBA" id="ARBA00022980"/>
    </source>
</evidence>
<name>A0A8A9WN69_EUPVA</name>
<keyword evidence="4" id="KW-0496">Mitochondrion</keyword>
<gene>
    <name evidence="4" type="primary">RPL14</name>
</gene>
<dbReference type="CDD" id="cd00337">
    <property type="entry name" value="Ribosomal_uL14"/>
    <property type="match status" value="1"/>
</dbReference>
<evidence type="ECO:0000256" key="3">
    <source>
        <dbReference type="ARBA" id="ARBA00023274"/>
    </source>
</evidence>
<dbReference type="SUPFAM" id="SSF50193">
    <property type="entry name" value="Ribosomal protein L14"/>
    <property type="match status" value="1"/>
</dbReference>
<dbReference type="SMART" id="SM01374">
    <property type="entry name" value="Ribosomal_L14"/>
    <property type="match status" value="1"/>
</dbReference>
<comment type="similarity">
    <text evidence="1">Belongs to the universal ribosomal protein uL14 family.</text>
</comment>
<keyword evidence="2 4" id="KW-0689">Ribosomal protein</keyword>
<evidence type="ECO:0000313" key="4">
    <source>
        <dbReference type="EMBL" id="QTT61060.1"/>
    </source>
</evidence>
<reference evidence="4" key="1">
    <citation type="journal article" date="2021" name="Front. Mar. Sci.">
        <title>Molecular phylogenetic and evolutionary analyses of Euplotes species living in freshwater and marine habitats: a mitogenomic perspective.</title>
        <authorList>
            <person name="Huang N."/>
            <person name="Chen S."/>
            <person name="Miao M."/>
        </authorList>
    </citation>
    <scope>NUCLEOTIDE SEQUENCE</scope>
</reference>
<geneLocation type="mitochondrion" evidence="4"/>
<protein>
    <submittedName>
        <fullName evidence="4">Ribosomal protein L14</fullName>
    </submittedName>
</protein>
<dbReference type="Gene3D" id="2.40.150.20">
    <property type="entry name" value="Ribosomal protein L14"/>
    <property type="match status" value="1"/>
</dbReference>
<dbReference type="GO" id="GO:1990904">
    <property type="term" value="C:ribonucleoprotein complex"/>
    <property type="evidence" value="ECO:0007669"/>
    <property type="project" value="UniProtKB-KW"/>
</dbReference>
<proteinExistence type="inferred from homology"/>
<evidence type="ECO:0000256" key="1">
    <source>
        <dbReference type="ARBA" id="ARBA00010745"/>
    </source>
</evidence>
<dbReference type="GO" id="GO:0006412">
    <property type="term" value="P:translation"/>
    <property type="evidence" value="ECO:0007669"/>
    <property type="project" value="InterPro"/>
</dbReference>
<keyword evidence="3" id="KW-0687">Ribonucleoprotein</keyword>
<dbReference type="GO" id="GO:0005840">
    <property type="term" value="C:ribosome"/>
    <property type="evidence" value="ECO:0007669"/>
    <property type="project" value="UniProtKB-KW"/>
</dbReference>
<dbReference type="EMBL" id="MT665959">
    <property type="protein sequence ID" value="QTT61060.1"/>
    <property type="molecule type" value="Genomic_DNA"/>
</dbReference>
<dbReference type="GO" id="GO:0003735">
    <property type="term" value="F:structural constituent of ribosome"/>
    <property type="evidence" value="ECO:0007669"/>
    <property type="project" value="InterPro"/>
</dbReference>
<sequence>MKIMLQLGVILWEHKIYSRKFYRELLYVFDKKKTNSEMIQRLTWLKVADSSQAQWLKTFHLYGGFSRSVSTVGNLIRGSVRVIQAIPDPYKGFTVRRINKGRILTGIIIRQVYKAQLKSSVTVQAKTNGVVVLKDDRSILIKHIVGPCFSLLRKRKFIALFKTFI</sequence>
<accession>A0A8A9WN69</accession>
<organism evidence="4">
    <name type="scientific">Euplotes vannus</name>
    <name type="common">Marine ciliate</name>
    <name type="synonym">Moneuplotes vannus</name>
    <dbReference type="NCBI Taxonomy" id="5939"/>
    <lineage>
        <taxon>Eukaryota</taxon>
        <taxon>Sar</taxon>
        <taxon>Alveolata</taxon>
        <taxon>Ciliophora</taxon>
        <taxon>Intramacronucleata</taxon>
        <taxon>Spirotrichea</taxon>
        <taxon>Hypotrichia</taxon>
        <taxon>Euplotida</taxon>
        <taxon>Euplotidae</taxon>
        <taxon>Euplotes</taxon>
    </lineage>
</organism>
<dbReference type="InterPro" id="IPR000218">
    <property type="entry name" value="Ribosomal_uL14"/>
</dbReference>
<dbReference type="InterPro" id="IPR036853">
    <property type="entry name" value="Ribosomal_uL14_sf"/>
</dbReference>
<dbReference type="Pfam" id="PF00238">
    <property type="entry name" value="Ribosomal_L14"/>
    <property type="match status" value="1"/>
</dbReference>